<sequence>MHPFHHGRLRAVFRGRLMKSKNYRLSMGSLFHSVTLQPDETITITKYQAKRSQKIENYAIAYRYVLQVPDGLAYYPVEITFMNRLVWAFNWSYLDNLVATQGVNESYEIVSVS</sequence>
<gene>
    <name evidence="1" type="ORF">TTAC_LOCUS1856</name>
</gene>
<dbReference type="OrthoDB" id="39497at2759"/>
<reference evidence="3" key="1">
    <citation type="submission" date="2017-02" db="UniProtKB">
        <authorList>
            <consortium name="WormBaseParasite"/>
        </authorList>
    </citation>
    <scope>IDENTIFICATION</scope>
</reference>
<dbReference type="GO" id="GO:0010508">
    <property type="term" value="P:positive regulation of autophagy"/>
    <property type="evidence" value="ECO:0007669"/>
    <property type="project" value="TreeGrafter"/>
</dbReference>
<dbReference type="GO" id="GO:0005096">
    <property type="term" value="F:GTPase activator activity"/>
    <property type="evidence" value="ECO:0007669"/>
    <property type="project" value="InterPro"/>
</dbReference>
<dbReference type="GO" id="GO:0034198">
    <property type="term" value="P:cellular response to amino acid starvation"/>
    <property type="evidence" value="ECO:0007669"/>
    <property type="project" value="TreeGrafter"/>
</dbReference>
<dbReference type="GO" id="GO:1904262">
    <property type="term" value="P:negative regulation of TORC1 signaling"/>
    <property type="evidence" value="ECO:0007669"/>
    <property type="project" value="TreeGrafter"/>
</dbReference>
<organism evidence="3">
    <name type="scientific">Hydatigena taeniaeformis</name>
    <name type="common">Feline tapeworm</name>
    <name type="synonym">Taenia taeniaeformis</name>
    <dbReference type="NCBI Taxonomy" id="6205"/>
    <lineage>
        <taxon>Eukaryota</taxon>
        <taxon>Metazoa</taxon>
        <taxon>Spiralia</taxon>
        <taxon>Lophotrochozoa</taxon>
        <taxon>Platyhelminthes</taxon>
        <taxon>Cestoda</taxon>
        <taxon>Eucestoda</taxon>
        <taxon>Cyclophyllidea</taxon>
        <taxon>Taeniidae</taxon>
        <taxon>Hydatigera</taxon>
    </lineage>
</organism>
<protein>
    <submittedName>
        <fullName evidence="3">DUF3868 domain-containing protein</fullName>
    </submittedName>
</protein>
<dbReference type="AlphaFoldDB" id="A0A0R3WM81"/>
<dbReference type="EMBL" id="UYWX01000558">
    <property type="protein sequence ID" value="VDM18596.1"/>
    <property type="molecule type" value="Genomic_DNA"/>
</dbReference>
<dbReference type="GO" id="GO:1990130">
    <property type="term" value="C:GATOR1 complex"/>
    <property type="evidence" value="ECO:0007669"/>
    <property type="project" value="TreeGrafter"/>
</dbReference>
<dbReference type="WBParaSite" id="TTAC_0000186901-mRNA-1">
    <property type="protein sequence ID" value="TTAC_0000186901-mRNA-1"/>
    <property type="gene ID" value="TTAC_0000186901"/>
</dbReference>
<evidence type="ECO:0000313" key="2">
    <source>
        <dbReference type="Proteomes" id="UP000274429"/>
    </source>
</evidence>
<dbReference type="InterPro" id="IPR027244">
    <property type="entry name" value="IML1"/>
</dbReference>
<evidence type="ECO:0000313" key="1">
    <source>
        <dbReference type="EMBL" id="VDM18596.1"/>
    </source>
</evidence>
<dbReference type="STRING" id="6205.A0A0R3WM81"/>
<reference evidence="1 2" key="2">
    <citation type="submission" date="2018-11" db="EMBL/GenBank/DDBJ databases">
        <authorList>
            <consortium name="Pathogen Informatics"/>
        </authorList>
    </citation>
    <scope>NUCLEOTIDE SEQUENCE [LARGE SCALE GENOMIC DNA]</scope>
</reference>
<dbReference type="PANTHER" id="PTHR13179:SF8">
    <property type="entry name" value="GATOR COMPLEX PROTEIN DEPDC5"/>
    <property type="match status" value="1"/>
</dbReference>
<dbReference type="PANTHER" id="PTHR13179">
    <property type="entry name" value="DEP DOMAIN CONTAINING PROTEIN 5"/>
    <property type="match status" value="1"/>
</dbReference>
<proteinExistence type="predicted"/>
<keyword evidence="2" id="KW-1185">Reference proteome</keyword>
<evidence type="ECO:0000313" key="3">
    <source>
        <dbReference type="WBParaSite" id="TTAC_0000186901-mRNA-1"/>
    </source>
</evidence>
<dbReference type="Proteomes" id="UP000274429">
    <property type="component" value="Unassembled WGS sequence"/>
</dbReference>
<name>A0A0R3WM81_HYDTA</name>
<accession>A0A0R3WM81</accession>
<dbReference type="GO" id="GO:0005765">
    <property type="term" value="C:lysosomal membrane"/>
    <property type="evidence" value="ECO:0007669"/>
    <property type="project" value="TreeGrafter"/>
</dbReference>